<dbReference type="Proteomes" id="UP000574390">
    <property type="component" value="Unassembled WGS sequence"/>
</dbReference>
<evidence type="ECO:0000256" key="1">
    <source>
        <dbReference type="SAM" id="MobiDB-lite"/>
    </source>
</evidence>
<accession>A0A7J6T7X1</accession>
<proteinExistence type="predicted"/>
<comment type="caution">
    <text evidence="2">The sequence shown here is derived from an EMBL/GenBank/DDBJ whole genome shotgun (WGS) entry which is preliminary data.</text>
</comment>
<gene>
    <name evidence="2" type="ORF">FOZ62_005583</name>
</gene>
<organism evidence="2 3">
    <name type="scientific">Perkinsus olseni</name>
    <name type="common">Perkinsus atlanticus</name>
    <dbReference type="NCBI Taxonomy" id="32597"/>
    <lineage>
        <taxon>Eukaryota</taxon>
        <taxon>Sar</taxon>
        <taxon>Alveolata</taxon>
        <taxon>Perkinsozoa</taxon>
        <taxon>Perkinsea</taxon>
        <taxon>Perkinsida</taxon>
        <taxon>Perkinsidae</taxon>
        <taxon>Perkinsus</taxon>
    </lineage>
</organism>
<name>A0A7J6T7X1_PEROL</name>
<feature type="region of interest" description="Disordered" evidence="1">
    <location>
        <begin position="1"/>
        <end position="55"/>
    </location>
</feature>
<feature type="non-terminal residue" evidence="2">
    <location>
        <position position="1"/>
    </location>
</feature>
<dbReference type="EMBL" id="JABANM010009175">
    <property type="protein sequence ID" value="KAF4741348.1"/>
    <property type="molecule type" value="Genomic_DNA"/>
</dbReference>
<feature type="non-terminal residue" evidence="2">
    <location>
        <position position="76"/>
    </location>
</feature>
<evidence type="ECO:0000313" key="2">
    <source>
        <dbReference type="EMBL" id="KAF4741348.1"/>
    </source>
</evidence>
<dbReference type="AlphaFoldDB" id="A0A7J6T7X1"/>
<sequence>CPWGSRVGEEAGEGNSDLCIFPNEESSEGVVEYKAEERPSGAGGGLHSRRLGDSVPTQVRTGFESLVGAAPESACT</sequence>
<protein>
    <submittedName>
        <fullName evidence="2">Uncharacterized protein</fullName>
    </submittedName>
</protein>
<evidence type="ECO:0000313" key="3">
    <source>
        <dbReference type="Proteomes" id="UP000574390"/>
    </source>
</evidence>
<reference evidence="2 3" key="1">
    <citation type="submission" date="2020-04" db="EMBL/GenBank/DDBJ databases">
        <title>Perkinsus olseni comparative genomics.</title>
        <authorList>
            <person name="Bogema D.R."/>
        </authorList>
    </citation>
    <scope>NUCLEOTIDE SEQUENCE [LARGE SCALE GENOMIC DNA]</scope>
    <source>
        <strain evidence="2">ATCC PRA-205</strain>
    </source>
</reference>